<comment type="similarity">
    <text evidence="3 9">Belongs to the CobD/CbiB family.</text>
</comment>
<comment type="function">
    <text evidence="9">Converts cobyric acid to cobinamide by the addition of aminopropanol on the F carboxylic group.</text>
</comment>
<comment type="caution">
    <text evidence="9">Lacks conserved residue(s) required for the propagation of feature annotation.</text>
</comment>
<dbReference type="Pfam" id="PF03186">
    <property type="entry name" value="CobD_Cbib"/>
    <property type="match status" value="1"/>
</dbReference>
<dbReference type="GO" id="GO:0005886">
    <property type="term" value="C:plasma membrane"/>
    <property type="evidence" value="ECO:0007669"/>
    <property type="project" value="UniProtKB-SubCell"/>
</dbReference>
<evidence type="ECO:0000256" key="6">
    <source>
        <dbReference type="ARBA" id="ARBA00022692"/>
    </source>
</evidence>
<dbReference type="GO" id="GO:0009236">
    <property type="term" value="P:cobalamin biosynthetic process"/>
    <property type="evidence" value="ECO:0007669"/>
    <property type="project" value="UniProtKB-UniRule"/>
</dbReference>
<dbReference type="GO" id="GO:0015420">
    <property type="term" value="F:ABC-type vitamin B12 transporter activity"/>
    <property type="evidence" value="ECO:0007669"/>
    <property type="project" value="UniProtKB-UniRule"/>
</dbReference>
<dbReference type="HAMAP" id="MF_00024">
    <property type="entry name" value="CobD_CbiB"/>
    <property type="match status" value="1"/>
</dbReference>
<feature type="transmembrane region" description="Helical" evidence="9">
    <location>
        <begin position="156"/>
        <end position="174"/>
    </location>
</feature>
<dbReference type="UniPathway" id="UPA00148"/>
<dbReference type="AlphaFoldDB" id="A0A7W8DHK2"/>
<reference evidence="10 11" key="1">
    <citation type="submission" date="2020-08" db="EMBL/GenBank/DDBJ databases">
        <title>Genomic Encyclopedia of Type Strains, Phase IV (KMG-IV): sequencing the most valuable type-strain genomes for metagenomic binning, comparative biology and taxonomic classification.</title>
        <authorList>
            <person name="Goeker M."/>
        </authorList>
    </citation>
    <scope>NUCLEOTIDE SEQUENCE [LARGE SCALE GENOMIC DNA]</scope>
    <source>
        <strain evidence="10 11">DSM 22071</strain>
    </source>
</reference>
<evidence type="ECO:0000256" key="8">
    <source>
        <dbReference type="ARBA" id="ARBA00023136"/>
    </source>
</evidence>
<evidence type="ECO:0000256" key="3">
    <source>
        <dbReference type="ARBA" id="ARBA00006263"/>
    </source>
</evidence>
<dbReference type="InterPro" id="IPR004485">
    <property type="entry name" value="Cobalamin_biosynth_CobD/CbiB"/>
</dbReference>
<keyword evidence="8 9" id="KW-0472">Membrane</keyword>
<evidence type="ECO:0000256" key="4">
    <source>
        <dbReference type="ARBA" id="ARBA00022475"/>
    </source>
</evidence>
<dbReference type="GO" id="GO:0016874">
    <property type="term" value="F:ligase activity"/>
    <property type="evidence" value="ECO:0007669"/>
    <property type="project" value="UniProtKB-KW"/>
</dbReference>
<dbReference type="NCBIfam" id="TIGR00380">
    <property type="entry name" value="cobal_cbiB"/>
    <property type="match status" value="1"/>
</dbReference>
<accession>A0A7W8DHK2</accession>
<comment type="pathway">
    <text evidence="2 9">Cofactor biosynthesis; adenosylcobalamin biosynthesis.</text>
</comment>
<dbReference type="Proteomes" id="UP000528322">
    <property type="component" value="Unassembled WGS sequence"/>
</dbReference>
<dbReference type="PANTHER" id="PTHR34308:SF1">
    <property type="entry name" value="COBALAMIN BIOSYNTHESIS PROTEIN CBIB"/>
    <property type="match status" value="1"/>
</dbReference>
<feature type="transmembrane region" description="Helical" evidence="9">
    <location>
        <begin position="296"/>
        <end position="315"/>
    </location>
</feature>
<proteinExistence type="inferred from homology"/>
<dbReference type="EMBL" id="JACHID010000012">
    <property type="protein sequence ID" value="MBB5022529.1"/>
    <property type="molecule type" value="Genomic_DNA"/>
</dbReference>
<organism evidence="10 11">
    <name type="scientific">Desulfurispira natronophila</name>
    <dbReference type="NCBI Taxonomy" id="682562"/>
    <lineage>
        <taxon>Bacteria</taxon>
        <taxon>Pseudomonadati</taxon>
        <taxon>Chrysiogenota</taxon>
        <taxon>Chrysiogenia</taxon>
        <taxon>Chrysiogenales</taxon>
        <taxon>Chrysiogenaceae</taxon>
        <taxon>Desulfurispira</taxon>
    </lineage>
</organism>
<gene>
    <name evidence="9" type="primary">cobD</name>
    <name evidence="10" type="ORF">HNR37_001867</name>
</gene>
<name>A0A7W8DHK2_9BACT</name>
<keyword evidence="10" id="KW-0436">Ligase</keyword>
<comment type="subcellular location">
    <subcellularLocation>
        <location evidence="1 9">Cell membrane</location>
        <topology evidence="1 9">Multi-pass membrane protein</topology>
    </subcellularLocation>
</comment>
<keyword evidence="5 9" id="KW-0169">Cobalamin biosynthesis</keyword>
<evidence type="ECO:0000256" key="7">
    <source>
        <dbReference type="ARBA" id="ARBA00022989"/>
    </source>
</evidence>
<dbReference type="PANTHER" id="PTHR34308">
    <property type="entry name" value="COBALAMIN BIOSYNTHESIS PROTEIN CBIB"/>
    <property type="match status" value="1"/>
</dbReference>
<evidence type="ECO:0000313" key="11">
    <source>
        <dbReference type="Proteomes" id="UP000528322"/>
    </source>
</evidence>
<protein>
    <recommendedName>
        <fullName evidence="9">Cobalamin biosynthesis protein CobD</fullName>
    </recommendedName>
</protein>
<keyword evidence="7 9" id="KW-1133">Transmembrane helix</keyword>
<evidence type="ECO:0000256" key="1">
    <source>
        <dbReference type="ARBA" id="ARBA00004651"/>
    </source>
</evidence>
<evidence type="ECO:0000256" key="2">
    <source>
        <dbReference type="ARBA" id="ARBA00004953"/>
    </source>
</evidence>
<evidence type="ECO:0000313" key="10">
    <source>
        <dbReference type="EMBL" id="MBB5022529.1"/>
    </source>
</evidence>
<keyword evidence="4 9" id="KW-1003">Cell membrane</keyword>
<feature type="transmembrane region" description="Helical" evidence="9">
    <location>
        <begin position="47"/>
        <end position="74"/>
    </location>
</feature>
<evidence type="ECO:0000256" key="9">
    <source>
        <dbReference type="HAMAP-Rule" id="MF_00024"/>
    </source>
</evidence>
<sequence length="325" mass="35031">MLSFIGLNLLCLVFALLLDQMLGDPRTALHPVCLLGRMNRWLESMLFWAGFSGGVALTLISSVLATGATALLLVLAWQVHLFLYLLLNILLLSFSLSARSMVEHAQSIAKPLEAGDVEAARSALAMIVSRDTAKLDESGVARSAVESVGENFPDGVLAPALYGIFGTAAGAMLFKSISTLDSMVGYRNDRYEKFGKFAARADDVLGFIPARLTLLLVPLAAVFSRLRPLSAWRMGWRYRRAHASPNAAHSMACFAGALDLQLGGPTTYFGSLQSKPFIGEGSRQAEAASIHAATRLFNAATVLLGLLAFLAYWLLRYLDGCPLCV</sequence>
<evidence type="ECO:0000256" key="5">
    <source>
        <dbReference type="ARBA" id="ARBA00022573"/>
    </source>
</evidence>
<keyword evidence="11" id="KW-1185">Reference proteome</keyword>
<dbReference type="GO" id="GO:0048472">
    <property type="term" value="F:threonine-phosphate decarboxylase activity"/>
    <property type="evidence" value="ECO:0007669"/>
    <property type="project" value="InterPro"/>
</dbReference>
<keyword evidence="6 9" id="KW-0812">Transmembrane</keyword>
<feature type="transmembrane region" description="Helical" evidence="9">
    <location>
        <begin position="81"/>
        <end position="102"/>
    </location>
</feature>
<comment type="caution">
    <text evidence="10">The sequence shown here is derived from an EMBL/GenBank/DDBJ whole genome shotgun (WGS) entry which is preliminary data.</text>
</comment>
<dbReference type="RefSeq" id="WP_183733201.1">
    <property type="nucleotide sequence ID" value="NZ_JACHID010000012.1"/>
</dbReference>